<dbReference type="STRING" id="1447883.A0A2B7XWW8"/>
<keyword evidence="4 5" id="KW-0472">Membrane</keyword>
<evidence type="ECO:0000256" key="3">
    <source>
        <dbReference type="ARBA" id="ARBA00022989"/>
    </source>
</evidence>
<evidence type="ECO:0000313" key="6">
    <source>
        <dbReference type="EMBL" id="PGH13445.1"/>
    </source>
</evidence>
<comment type="subcellular location">
    <subcellularLocation>
        <location evidence="1">Membrane</location>
        <topology evidence="1">Multi-pass membrane protein</topology>
    </subcellularLocation>
</comment>
<dbReference type="EMBL" id="PDNA01000104">
    <property type="protein sequence ID" value="PGH13445.1"/>
    <property type="molecule type" value="Genomic_DNA"/>
</dbReference>
<reference evidence="6 7" key="1">
    <citation type="submission" date="2017-10" db="EMBL/GenBank/DDBJ databases">
        <title>Comparative genomics in systemic dimorphic fungi from Ajellomycetaceae.</title>
        <authorList>
            <person name="Munoz J.F."/>
            <person name="Mcewen J.G."/>
            <person name="Clay O.K."/>
            <person name="Cuomo C.A."/>
        </authorList>
    </citation>
    <scope>NUCLEOTIDE SEQUENCE [LARGE SCALE GENOMIC DNA]</scope>
    <source>
        <strain evidence="6 7">UAMH7299</strain>
    </source>
</reference>
<dbReference type="AlphaFoldDB" id="A0A2B7XWW8"/>
<keyword evidence="7" id="KW-1185">Reference proteome</keyword>
<evidence type="ECO:0008006" key="8">
    <source>
        <dbReference type="Google" id="ProtNLM"/>
    </source>
</evidence>
<comment type="caution">
    <text evidence="6">The sequence shown here is derived from an EMBL/GenBank/DDBJ whole genome shotgun (WGS) entry which is preliminary data.</text>
</comment>
<dbReference type="GO" id="GO:0005811">
    <property type="term" value="C:lipid droplet"/>
    <property type="evidence" value="ECO:0007669"/>
    <property type="project" value="TreeGrafter"/>
</dbReference>
<gene>
    <name evidence="6" type="ORF">AJ80_06314</name>
</gene>
<feature type="transmembrane region" description="Helical" evidence="5">
    <location>
        <begin position="76"/>
        <end position="96"/>
    </location>
</feature>
<sequence>MAEAIKAIALEEANNIKTLVTDGLRSGTYSYPFLGILYFGSHHSLWGPLRKLLAPIGTLSLVVTSGMFFFTYVPQVAILAFISGPFAPFAAIPLILSESSTIIKLLARVFMLEESLIDTFDGTMIARGHSALVAKGRVVKSSSASSSSSSASDPMAKLGKLVKKPLGKLSMTYLVRSLIYFPLNFIPVVGTFMYLATQGRRLGPVAHARYFQLKGWDAKRREEWVKAHRAEYTSFGAAAFLLEMIPFASIAFSYSNTVGAALWASNIENNAVEYHEE</sequence>
<evidence type="ECO:0000256" key="4">
    <source>
        <dbReference type="ARBA" id="ARBA00023136"/>
    </source>
</evidence>
<proteinExistence type="predicted"/>
<dbReference type="GO" id="GO:0005628">
    <property type="term" value="C:prospore membrane"/>
    <property type="evidence" value="ECO:0007669"/>
    <property type="project" value="TreeGrafter"/>
</dbReference>
<evidence type="ECO:0000256" key="1">
    <source>
        <dbReference type="ARBA" id="ARBA00004141"/>
    </source>
</evidence>
<organism evidence="6 7">
    <name type="scientific">Polytolypa hystricis (strain UAMH7299)</name>
    <dbReference type="NCBI Taxonomy" id="1447883"/>
    <lineage>
        <taxon>Eukaryota</taxon>
        <taxon>Fungi</taxon>
        <taxon>Dikarya</taxon>
        <taxon>Ascomycota</taxon>
        <taxon>Pezizomycotina</taxon>
        <taxon>Eurotiomycetes</taxon>
        <taxon>Eurotiomycetidae</taxon>
        <taxon>Onygenales</taxon>
        <taxon>Onygenales incertae sedis</taxon>
        <taxon>Polytolypa</taxon>
    </lineage>
</organism>
<dbReference type="GO" id="GO:0005619">
    <property type="term" value="C:ascospore wall"/>
    <property type="evidence" value="ECO:0007669"/>
    <property type="project" value="TreeGrafter"/>
</dbReference>
<feature type="transmembrane region" description="Helical" evidence="5">
    <location>
        <begin position="52"/>
        <end position="70"/>
    </location>
</feature>
<feature type="transmembrane region" description="Helical" evidence="5">
    <location>
        <begin position="173"/>
        <end position="195"/>
    </location>
</feature>
<name>A0A2B7XWW8_POLH7</name>
<dbReference type="PANTHER" id="PTHR34292">
    <property type="entry name" value="OUTER SPORE WALL PROTEIN LDS1"/>
    <property type="match status" value="1"/>
</dbReference>
<protein>
    <recommendedName>
        <fullName evidence="8">Outer spore wall protein RRT8</fullName>
    </recommendedName>
</protein>
<dbReference type="Proteomes" id="UP000224634">
    <property type="component" value="Unassembled WGS sequence"/>
</dbReference>
<keyword evidence="2 5" id="KW-0812">Transmembrane</keyword>
<accession>A0A2B7XWW8</accession>
<evidence type="ECO:0000256" key="2">
    <source>
        <dbReference type="ARBA" id="ARBA00022692"/>
    </source>
</evidence>
<evidence type="ECO:0000256" key="5">
    <source>
        <dbReference type="SAM" id="Phobius"/>
    </source>
</evidence>
<evidence type="ECO:0000313" key="7">
    <source>
        <dbReference type="Proteomes" id="UP000224634"/>
    </source>
</evidence>
<dbReference type="PANTHER" id="PTHR34292:SF2">
    <property type="entry name" value="OUTER SPORE WALL PROTEIN LDS1"/>
    <property type="match status" value="1"/>
</dbReference>
<dbReference type="Pfam" id="PF07264">
    <property type="entry name" value="EI24"/>
    <property type="match status" value="1"/>
</dbReference>
<dbReference type="InterPro" id="IPR059112">
    <property type="entry name" value="CysZ/EI24"/>
</dbReference>
<dbReference type="OrthoDB" id="10012223at2759"/>
<dbReference type="InterPro" id="IPR052786">
    <property type="entry name" value="Spore_wall_assembly"/>
</dbReference>
<keyword evidence="3 5" id="KW-1133">Transmembrane helix</keyword>